<evidence type="ECO:0000313" key="2">
    <source>
        <dbReference type="Proteomes" id="UP000823388"/>
    </source>
</evidence>
<evidence type="ECO:0000313" key="1">
    <source>
        <dbReference type="EMBL" id="KAG2539386.1"/>
    </source>
</evidence>
<comment type="caution">
    <text evidence="1">The sequence shown here is derived from an EMBL/GenBank/DDBJ whole genome shotgun (WGS) entry which is preliminary data.</text>
</comment>
<dbReference type="PROSITE" id="PS51257">
    <property type="entry name" value="PROKAR_LIPOPROTEIN"/>
    <property type="match status" value="1"/>
</dbReference>
<gene>
    <name evidence="1" type="ORF">PVAP13_9NG373814</name>
</gene>
<protein>
    <submittedName>
        <fullName evidence="1">Uncharacterized protein</fullName>
    </submittedName>
</protein>
<name>A0A8T0MX80_PANVG</name>
<dbReference type="EMBL" id="CM029054">
    <property type="protein sequence ID" value="KAG2539386.1"/>
    <property type="molecule type" value="Genomic_DNA"/>
</dbReference>
<keyword evidence="2" id="KW-1185">Reference proteome</keyword>
<organism evidence="1 2">
    <name type="scientific">Panicum virgatum</name>
    <name type="common">Blackwell switchgrass</name>
    <dbReference type="NCBI Taxonomy" id="38727"/>
    <lineage>
        <taxon>Eukaryota</taxon>
        <taxon>Viridiplantae</taxon>
        <taxon>Streptophyta</taxon>
        <taxon>Embryophyta</taxon>
        <taxon>Tracheophyta</taxon>
        <taxon>Spermatophyta</taxon>
        <taxon>Magnoliopsida</taxon>
        <taxon>Liliopsida</taxon>
        <taxon>Poales</taxon>
        <taxon>Poaceae</taxon>
        <taxon>PACMAD clade</taxon>
        <taxon>Panicoideae</taxon>
        <taxon>Panicodae</taxon>
        <taxon>Paniceae</taxon>
        <taxon>Panicinae</taxon>
        <taxon>Panicum</taxon>
        <taxon>Panicum sect. Hiantes</taxon>
    </lineage>
</organism>
<proteinExistence type="predicted"/>
<sequence>MKAPKSGVKKQAPAQAETFPAAATLLSCRTVVR</sequence>
<reference evidence="1" key="1">
    <citation type="submission" date="2020-05" db="EMBL/GenBank/DDBJ databases">
        <title>WGS assembly of Panicum virgatum.</title>
        <authorList>
            <person name="Lovell J.T."/>
            <person name="Jenkins J."/>
            <person name="Shu S."/>
            <person name="Juenger T.E."/>
            <person name="Schmutz J."/>
        </authorList>
    </citation>
    <scope>NUCLEOTIDE SEQUENCE</scope>
    <source>
        <strain evidence="1">AP13</strain>
    </source>
</reference>
<dbReference type="Proteomes" id="UP000823388">
    <property type="component" value="Chromosome 9N"/>
</dbReference>
<accession>A0A8T0MX80</accession>
<dbReference type="AlphaFoldDB" id="A0A8T0MX80"/>